<protein>
    <submittedName>
        <fullName evidence="1">Uncharacterized protein</fullName>
    </submittedName>
</protein>
<proteinExistence type="predicted"/>
<sequence>MPVGEALHLARTGRIADGQSVLALLLCEQRLRG</sequence>
<organism evidence="1 2">
    <name type="scientific">Sphaerobacter thermophilus (strain ATCC 49802 / DSM 20745 / KCCM 41009 / NCIMB 13125 / S 6022)</name>
    <dbReference type="NCBI Taxonomy" id="479434"/>
    <lineage>
        <taxon>Bacteria</taxon>
        <taxon>Pseudomonadati</taxon>
        <taxon>Thermomicrobiota</taxon>
        <taxon>Thermomicrobia</taxon>
        <taxon>Sphaerobacterales</taxon>
        <taxon>Sphaerobacterineae</taxon>
        <taxon>Sphaerobacteraceae</taxon>
        <taxon>Sphaerobacter</taxon>
    </lineage>
</organism>
<dbReference type="InParanoid" id="D1C927"/>
<reference evidence="1 2" key="2">
    <citation type="journal article" date="2010" name="Stand. Genomic Sci.">
        <title>Complete genome sequence of Desulfohalobium retbaense type strain (HR(100)).</title>
        <authorList>
            <person name="Spring S."/>
            <person name="Nolan M."/>
            <person name="Lapidus A."/>
            <person name="Glavina Del Rio T."/>
            <person name="Copeland A."/>
            <person name="Tice H."/>
            <person name="Cheng J.F."/>
            <person name="Lucas S."/>
            <person name="Land M."/>
            <person name="Chen F."/>
            <person name="Bruce D."/>
            <person name="Goodwin L."/>
            <person name="Pitluck S."/>
            <person name="Ivanova N."/>
            <person name="Mavromatis K."/>
            <person name="Mikhailova N."/>
            <person name="Pati A."/>
            <person name="Chen A."/>
            <person name="Palaniappan K."/>
            <person name="Hauser L."/>
            <person name="Chang Y.J."/>
            <person name="Jeffries C.D."/>
            <person name="Munk C."/>
            <person name="Kiss H."/>
            <person name="Chain P."/>
            <person name="Han C."/>
            <person name="Brettin T."/>
            <person name="Detter J.C."/>
            <person name="Schuler E."/>
            <person name="Goker M."/>
            <person name="Rohde M."/>
            <person name="Bristow J."/>
            <person name="Eisen J.A."/>
            <person name="Markowitz V."/>
            <person name="Hugenholtz P."/>
            <person name="Kyrpides N.C."/>
            <person name="Klenk H.P."/>
        </authorList>
    </citation>
    <scope>NUCLEOTIDE SEQUENCE [LARGE SCALE GENOMIC DNA]</scope>
    <source>
        <strain evidence="2">ATCC 49802 / DSM 20745 / S 6022</strain>
    </source>
</reference>
<evidence type="ECO:0000313" key="1">
    <source>
        <dbReference type="EMBL" id="ACZ40320.1"/>
    </source>
</evidence>
<dbReference type="KEGG" id="sti:Sthe_2912"/>
<dbReference type="eggNOG" id="COG0494">
    <property type="taxonomic scope" value="Bacteria"/>
</dbReference>
<gene>
    <name evidence="1" type="ordered locus">Sthe_2912</name>
</gene>
<name>D1C927_SPHTD</name>
<dbReference type="AlphaFoldDB" id="D1C927"/>
<keyword evidence="2" id="KW-1185">Reference proteome</keyword>
<dbReference type="EMBL" id="CP001824">
    <property type="protein sequence ID" value="ACZ40320.1"/>
    <property type="molecule type" value="Genomic_DNA"/>
</dbReference>
<reference evidence="2" key="1">
    <citation type="submission" date="2009-11" db="EMBL/GenBank/DDBJ databases">
        <title>The complete chromosome 2 of Sphaerobacter thermophilus DSM 20745.</title>
        <authorList>
            <person name="Lucas S."/>
            <person name="Copeland A."/>
            <person name="Lapidus A."/>
            <person name="Glavina del Rio T."/>
            <person name="Dalin E."/>
            <person name="Tice H."/>
            <person name="Bruce D."/>
            <person name="Goodwin L."/>
            <person name="Pitluck S."/>
            <person name="Kyrpides N."/>
            <person name="Mavromatis K."/>
            <person name="Ivanova N."/>
            <person name="Mikhailova N."/>
            <person name="LaButti K.M."/>
            <person name="Clum A."/>
            <person name="Sun H.I."/>
            <person name="Brettin T."/>
            <person name="Detter J.C."/>
            <person name="Han C."/>
            <person name="Larimer F."/>
            <person name="Land M."/>
            <person name="Hauser L."/>
            <person name="Markowitz V."/>
            <person name="Cheng J.F."/>
            <person name="Hugenholtz P."/>
            <person name="Woyke T."/>
            <person name="Wu D."/>
            <person name="Steenblock K."/>
            <person name="Schneider S."/>
            <person name="Pukall R."/>
            <person name="Goeker M."/>
            <person name="Klenk H.P."/>
            <person name="Eisen J.A."/>
        </authorList>
    </citation>
    <scope>NUCLEOTIDE SEQUENCE [LARGE SCALE GENOMIC DNA]</scope>
    <source>
        <strain evidence="2">ATCC 49802 / DSM 20745 / S 6022</strain>
    </source>
</reference>
<dbReference type="HOGENOM" id="CLU_3383849_0_0_0"/>
<accession>D1C927</accession>
<dbReference type="Proteomes" id="UP000002027">
    <property type="component" value="Chromosome 2"/>
</dbReference>
<evidence type="ECO:0000313" key="2">
    <source>
        <dbReference type="Proteomes" id="UP000002027"/>
    </source>
</evidence>